<keyword evidence="2" id="KW-1185">Reference proteome</keyword>
<accession>A0AAV2NBD7</accession>
<evidence type="ECO:0000313" key="1">
    <source>
        <dbReference type="EMBL" id="CAL1677210.1"/>
    </source>
</evidence>
<gene>
    <name evidence="1" type="ORF">LPLAT_LOCUS3263</name>
</gene>
<dbReference type="Proteomes" id="UP001497644">
    <property type="component" value="Chromosome 12"/>
</dbReference>
<dbReference type="EMBL" id="OZ034835">
    <property type="protein sequence ID" value="CAL1677210.1"/>
    <property type="molecule type" value="Genomic_DNA"/>
</dbReference>
<protein>
    <submittedName>
        <fullName evidence="1">Uncharacterized protein</fullName>
    </submittedName>
</protein>
<evidence type="ECO:0000313" key="2">
    <source>
        <dbReference type="Proteomes" id="UP001497644"/>
    </source>
</evidence>
<organism evidence="1 2">
    <name type="scientific">Lasius platythorax</name>
    <dbReference type="NCBI Taxonomy" id="488582"/>
    <lineage>
        <taxon>Eukaryota</taxon>
        <taxon>Metazoa</taxon>
        <taxon>Ecdysozoa</taxon>
        <taxon>Arthropoda</taxon>
        <taxon>Hexapoda</taxon>
        <taxon>Insecta</taxon>
        <taxon>Pterygota</taxon>
        <taxon>Neoptera</taxon>
        <taxon>Endopterygota</taxon>
        <taxon>Hymenoptera</taxon>
        <taxon>Apocrita</taxon>
        <taxon>Aculeata</taxon>
        <taxon>Formicoidea</taxon>
        <taxon>Formicidae</taxon>
        <taxon>Formicinae</taxon>
        <taxon>Lasius</taxon>
        <taxon>Lasius</taxon>
    </lineage>
</organism>
<proteinExistence type="predicted"/>
<dbReference type="AlphaFoldDB" id="A0AAV2NBD7"/>
<name>A0AAV2NBD7_9HYME</name>
<reference evidence="1" key="1">
    <citation type="submission" date="2024-04" db="EMBL/GenBank/DDBJ databases">
        <authorList>
            <consortium name="Molecular Ecology Group"/>
        </authorList>
    </citation>
    <scope>NUCLEOTIDE SEQUENCE</scope>
</reference>
<sequence>MMPDYDEIRTSKMPIYASAIVVQETKTLRARSTSARASSSFHQQSLRFLPQRAAAQNKSETIYYAGDDYEITISREFANIFVIDYSTRSDTKNLLVFTLLQKF</sequence>